<comment type="similarity">
    <text evidence="2 8">Belongs to the protease inhibitor I16 (SSI) family.</text>
</comment>
<dbReference type="Pfam" id="PF00720">
    <property type="entry name" value="SSI"/>
    <property type="match status" value="1"/>
</dbReference>
<accession>A0A1I0IN72</accession>
<dbReference type="InterPro" id="IPR023549">
    <property type="entry name" value="Subtilisin_inhibitor"/>
</dbReference>
<comment type="subcellular location">
    <subcellularLocation>
        <location evidence="1">Secreted</location>
    </subcellularLocation>
</comment>
<dbReference type="InterPro" id="IPR020054">
    <property type="entry name" value="Prot_inh_SSI_I16_CS"/>
</dbReference>
<comment type="subunit">
    <text evidence="3">Homodimer.</text>
</comment>
<dbReference type="OrthoDB" id="3542626at2"/>
<keyword evidence="7" id="KW-1015">Disulfide bond</keyword>
<sequence>MKRAIGTMALCAAFLACASPALAQAPRPAKGKLKIAVAVKGSPTRGVTLRCNPDGGTHPHAKAACDVLRKYKGDLSAMHVPKSNTCGAEVQPYAVVIKGTWGGKQVEWSKGYRNACVMKAAGGALLS</sequence>
<dbReference type="PROSITE" id="PS51257">
    <property type="entry name" value="PROKAR_LIPOPROTEIN"/>
    <property type="match status" value="1"/>
</dbReference>
<evidence type="ECO:0000256" key="8">
    <source>
        <dbReference type="RuleBase" id="RU003471"/>
    </source>
</evidence>
<dbReference type="RefSeq" id="WP_091082071.1">
    <property type="nucleotide sequence ID" value="NZ_FOHX01000005.1"/>
</dbReference>
<dbReference type="PROSITE" id="PS00999">
    <property type="entry name" value="SSI"/>
    <property type="match status" value="1"/>
</dbReference>
<evidence type="ECO:0000256" key="7">
    <source>
        <dbReference type="ARBA" id="ARBA00023157"/>
    </source>
</evidence>
<feature type="domain" description="Subtilisin inhibitor" evidence="10">
    <location>
        <begin position="41"/>
        <end position="114"/>
    </location>
</feature>
<dbReference type="GO" id="GO:0005576">
    <property type="term" value="C:extracellular region"/>
    <property type="evidence" value="ECO:0007669"/>
    <property type="project" value="UniProtKB-SubCell"/>
</dbReference>
<dbReference type="EMBL" id="FOHX01000005">
    <property type="protein sequence ID" value="SET98556.1"/>
    <property type="molecule type" value="Genomic_DNA"/>
</dbReference>
<evidence type="ECO:0000259" key="10">
    <source>
        <dbReference type="Pfam" id="PF00720"/>
    </source>
</evidence>
<dbReference type="InterPro" id="IPR000691">
    <property type="entry name" value="Prot_inh_I16_SSI"/>
</dbReference>
<proteinExistence type="inferred from homology"/>
<keyword evidence="5 8" id="KW-0646">Protease inhibitor</keyword>
<feature type="signal peptide" evidence="9">
    <location>
        <begin position="1"/>
        <end position="23"/>
    </location>
</feature>
<organism evidence="11 12">
    <name type="scientific">Nonomuraea wenchangensis</name>
    <dbReference type="NCBI Taxonomy" id="568860"/>
    <lineage>
        <taxon>Bacteria</taxon>
        <taxon>Bacillati</taxon>
        <taxon>Actinomycetota</taxon>
        <taxon>Actinomycetes</taxon>
        <taxon>Streptosporangiales</taxon>
        <taxon>Streptosporangiaceae</taxon>
        <taxon>Nonomuraea</taxon>
    </lineage>
</organism>
<dbReference type="PRINTS" id="PR00294">
    <property type="entry name" value="SSBTLNINHBTR"/>
</dbReference>
<keyword evidence="6 8" id="KW-0722">Serine protease inhibitor</keyword>
<name>A0A1I0IN72_9ACTN</name>
<dbReference type="InterPro" id="IPR036819">
    <property type="entry name" value="Subtilisin_inhibitor-like_sf"/>
</dbReference>
<evidence type="ECO:0000256" key="1">
    <source>
        <dbReference type="ARBA" id="ARBA00004613"/>
    </source>
</evidence>
<gene>
    <name evidence="11" type="ORF">SAMN05421811_10581</name>
</gene>
<evidence type="ECO:0000313" key="12">
    <source>
        <dbReference type="Proteomes" id="UP000199361"/>
    </source>
</evidence>
<dbReference type="AlphaFoldDB" id="A0A1I0IN72"/>
<dbReference type="SUPFAM" id="SSF55399">
    <property type="entry name" value="Subtilisin inhibitor"/>
    <property type="match status" value="1"/>
</dbReference>
<dbReference type="STRING" id="568860.SAMN05421811_10581"/>
<dbReference type="GO" id="GO:0004867">
    <property type="term" value="F:serine-type endopeptidase inhibitor activity"/>
    <property type="evidence" value="ECO:0007669"/>
    <property type="project" value="UniProtKB-KW"/>
</dbReference>
<keyword evidence="12" id="KW-1185">Reference proteome</keyword>
<dbReference type="Proteomes" id="UP000199361">
    <property type="component" value="Unassembled WGS sequence"/>
</dbReference>
<protein>
    <submittedName>
        <fullName evidence="11">Subtilisin inhibitor-like</fullName>
    </submittedName>
</protein>
<evidence type="ECO:0000256" key="9">
    <source>
        <dbReference type="SAM" id="SignalP"/>
    </source>
</evidence>
<reference evidence="11 12" key="1">
    <citation type="submission" date="2016-10" db="EMBL/GenBank/DDBJ databases">
        <authorList>
            <person name="de Groot N.N."/>
        </authorList>
    </citation>
    <scope>NUCLEOTIDE SEQUENCE [LARGE SCALE GENOMIC DNA]</scope>
    <source>
        <strain evidence="11 12">CGMCC 4.5598</strain>
    </source>
</reference>
<evidence type="ECO:0000256" key="4">
    <source>
        <dbReference type="ARBA" id="ARBA00022525"/>
    </source>
</evidence>
<keyword evidence="4" id="KW-0964">Secreted</keyword>
<feature type="chain" id="PRO_5011784011" evidence="9">
    <location>
        <begin position="24"/>
        <end position="127"/>
    </location>
</feature>
<keyword evidence="9" id="KW-0732">Signal</keyword>
<evidence type="ECO:0000256" key="2">
    <source>
        <dbReference type="ARBA" id="ARBA00010472"/>
    </source>
</evidence>
<evidence type="ECO:0000313" key="11">
    <source>
        <dbReference type="EMBL" id="SET98556.1"/>
    </source>
</evidence>
<evidence type="ECO:0000256" key="3">
    <source>
        <dbReference type="ARBA" id="ARBA00011738"/>
    </source>
</evidence>
<evidence type="ECO:0000256" key="6">
    <source>
        <dbReference type="ARBA" id="ARBA00022900"/>
    </source>
</evidence>
<dbReference type="Gene3D" id="3.30.350.10">
    <property type="entry name" value="Subtilisin inhibitor-like"/>
    <property type="match status" value="1"/>
</dbReference>
<evidence type="ECO:0000256" key="5">
    <source>
        <dbReference type="ARBA" id="ARBA00022690"/>
    </source>
</evidence>